<dbReference type="AlphaFoldDB" id="A0A1P8D6K3"/>
<dbReference type="EMBL" id="KX601051">
    <property type="protein sequence ID" value="APR74435.1"/>
    <property type="molecule type" value="Genomic_DNA"/>
</dbReference>
<reference evidence="1" key="1">
    <citation type="submission" date="2016-07" db="EMBL/GenBank/DDBJ databases">
        <authorList>
            <person name="Ng P.-K."/>
            <person name="Lin S.-M."/>
        </authorList>
    </citation>
    <scope>NUCLEOTIDE SEQUENCE</scope>
</reference>
<geneLocation type="plastid" evidence="1"/>
<evidence type="ECO:0000313" key="1">
    <source>
        <dbReference type="EMBL" id="APR74435.1"/>
    </source>
</evidence>
<name>A0A1P8D6K3_9FLOR</name>
<sequence>MVLDNLTSQRLNQQLNIIKIQIGTYIRIKSSYSNQNSSDIYNLDLCFKAVSAGSTKTVFLGDLIQDICDYIISPFLAVQNSSIRWNYVSIMHPKNKSNKNILNILIRGVHGQILDEQNGSVYTNSGVLKFCARYEGSKVSSITKLAGVGAYYLNPESYNQQACLDIIDQCERIFYQSIELKRIKIVIEFVQEKNLRKTNIKNTDNKNKKAVKVQKIYKKPILVTALPE</sequence>
<dbReference type="RefSeq" id="YP_009346900.1">
    <property type="nucleotide sequence ID" value="NC_033877.1"/>
</dbReference>
<reference evidence="1" key="2">
    <citation type="journal article" date="2017" name="BMC Genomics">
        <title>Complete chloroplast genome of Gracilaria firma (Gracilariaceae, Rhodophyta), with discussion on the use of chloroplast phylogenomics in the subclass Rhodymeniophycidae.</title>
        <authorList>
            <person name="Ng P.K."/>
            <person name="Lin S.M."/>
            <person name="Lim P.E."/>
            <person name="Liu L.C."/>
            <person name="Chen C.M."/>
            <person name="Pai T.W."/>
        </authorList>
    </citation>
    <scope>NUCLEOTIDE SEQUENCE</scope>
</reference>
<protein>
    <submittedName>
        <fullName evidence="1">Uncharacterized protein</fullName>
    </submittedName>
</protein>
<organism evidence="1">
    <name type="scientific">Gracilaria firma</name>
    <dbReference type="NCBI Taxonomy" id="2510791"/>
    <lineage>
        <taxon>Eukaryota</taxon>
        <taxon>Rhodophyta</taxon>
        <taxon>Florideophyceae</taxon>
        <taxon>Rhodymeniophycidae</taxon>
        <taxon>Gracilariales</taxon>
        <taxon>Gracilariaceae</taxon>
        <taxon>Gracilaria</taxon>
    </lineage>
</organism>
<dbReference type="GeneID" id="31080810"/>
<keyword evidence="1" id="KW-0934">Plastid</keyword>
<accession>A0A1P8D6K3</accession>
<proteinExistence type="predicted"/>